<feature type="region of interest" description="Disordered" evidence="1">
    <location>
        <begin position="16"/>
        <end position="39"/>
    </location>
</feature>
<reference evidence="2" key="2">
    <citation type="submission" date="2025-09" db="UniProtKB">
        <authorList>
            <consortium name="Ensembl"/>
        </authorList>
    </citation>
    <scope>IDENTIFICATION</scope>
</reference>
<evidence type="ECO:0000313" key="2">
    <source>
        <dbReference type="Ensembl" id="ENSPKIP00000032530.1"/>
    </source>
</evidence>
<dbReference type="Pfam" id="PF07326">
    <property type="entry name" value="RCS1"/>
    <property type="match status" value="1"/>
</dbReference>
<evidence type="ECO:0000256" key="1">
    <source>
        <dbReference type="SAM" id="MobiDB-lite"/>
    </source>
</evidence>
<dbReference type="AlphaFoldDB" id="A0A3B3SQC8"/>
<proteinExistence type="predicted"/>
<dbReference type="PANTHER" id="PTHR35819:SF1">
    <property type="entry name" value="PROTEIN PIMREG"/>
    <property type="match status" value="1"/>
</dbReference>
<accession>A0A3B3SQC8</accession>
<feature type="compositionally biased region" description="Polar residues" evidence="1">
    <location>
        <begin position="140"/>
        <end position="154"/>
    </location>
</feature>
<dbReference type="GeneTree" id="ENSGT00390000008128"/>
<keyword evidence="3" id="KW-1185">Reference proteome</keyword>
<dbReference type="OrthoDB" id="9898669at2759"/>
<dbReference type="KEGG" id="pki:111833077"/>
<evidence type="ECO:0000313" key="3">
    <source>
        <dbReference type="Proteomes" id="UP000261540"/>
    </source>
</evidence>
<name>A0A3B3SQC8_9TELE</name>
<dbReference type="InterPro" id="IPR009932">
    <property type="entry name" value="RCS1"/>
</dbReference>
<sequence>MASSVVQAVSGIWRSHSALDESDGPDSTPEAPQRSYSSSSLRSLRFSLRTRLPLRPVEAQAGTPPTVELAPHPGHKLRLLTRSACSSIGGAYQKLQRRCSVRDEFLVASPSQTTEDEENERPALRCVQAHCTARRPSAAVTPTRNKSCTPQSAGRKTPRGGNVPGVTLRAGGSRRQLVRVAALKSPFASPNTLSRRRQFDMDLESVSTGLRRLKNLSQALDDVIGRDERAQAIENYHSVMVGGYKAARGHLPERLTRASIRRKTKRIQEMVHSWTDIAVAKIRKAT</sequence>
<reference evidence="2" key="1">
    <citation type="submission" date="2025-08" db="UniProtKB">
        <authorList>
            <consortium name="Ensembl"/>
        </authorList>
    </citation>
    <scope>IDENTIFICATION</scope>
</reference>
<dbReference type="Proteomes" id="UP000261540">
    <property type="component" value="Unplaced"/>
</dbReference>
<dbReference type="STRING" id="1676925.ENSPKIP00000032530"/>
<dbReference type="Ensembl" id="ENSPKIT00000013399.1">
    <property type="protein sequence ID" value="ENSPKIP00000032530.1"/>
    <property type="gene ID" value="ENSPKIG00000012594.1"/>
</dbReference>
<organism evidence="2 3">
    <name type="scientific">Paramormyrops kingsleyae</name>
    <dbReference type="NCBI Taxonomy" id="1676925"/>
    <lineage>
        <taxon>Eukaryota</taxon>
        <taxon>Metazoa</taxon>
        <taxon>Chordata</taxon>
        <taxon>Craniata</taxon>
        <taxon>Vertebrata</taxon>
        <taxon>Euteleostomi</taxon>
        <taxon>Actinopterygii</taxon>
        <taxon>Neopterygii</taxon>
        <taxon>Teleostei</taxon>
        <taxon>Osteoglossocephala</taxon>
        <taxon>Osteoglossomorpha</taxon>
        <taxon>Osteoglossiformes</taxon>
        <taxon>Mormyridae</taxon>
        <taxon>Paramormyrops</taxon>
    </lineage>
</organism>
<protein>
    <submittedName>
        <fullName evidence="2">Uncharacterized LOC111833077</fullName>
    </submittedName>
</protein>
<dbReference type="PANTHER" id="PTHR35819">
    <property type="entry name" value="PICALM INTERACTING MITOTIC REGULATOR PIMREG"/>
    <property type="match status" value="1"/>
</dbReference>
<feature type="region of interest" description="Disordered" evidence="1">
    <location>
        <begin position="137"/>
        <end position="166"/>
    </location>
</feature>